<feature type="compositionally biased region" description="Low complexity" evidence="1">
    <location>
        <begin position="1"/>
        <end position="23"/>
    </location>
</feature>
<evidence type="ECO:0000256" key="1">
    <source>
        <dbReference type="SAM" id="MobiDB-lite"/>
    </source>
</evidence>
<keyword evidence="2" id="KW-0812">Transmembrane</keyword>
<gene>
    <name evidence="3" type="ORF">UX86_C0001G0030</name>
</gene>
<accession>A0A0G1S6R4</accession>
<evidence type="ECO:0000313" key="3">
    <source>
        <dbReference type="EMBL" id="KKU65174.1"/>
    </source>
</evidence>
<dbReference type="EMBL" id="LCNU01000001">
    <property type="protein sequence ID" value="KKU65174.1"/>
    <property type="molecule type" value="Genomic_DNA"/>
</dbReference>
<comment type="caution">
    <text evidence="3">The sequence shown here is derived from an EMBL/GenBank/DDBJ whole genome shotgun (WGS) entry which is preliminary data.</text>
</comment>
<keyword evidence="2" id="KW-0472">Membrane</keyword>
<protein>
    <submittedName>
        <fullName evidence="3">Uncharacterized protein</fullName>
    </submittedName>
</protein>
<dbReference type="STRING" id="1618364.UX86_C0001G0030"/>
<dbReference type="Proteomes" id="UP000034502">
    <property type="component" value="Unassembled WGS sequence"/>
</dbReference>
<evidence type="ECO:0000313" key="4">
    <source>
        <dbReference type="Proteomes" id="UP000034502"/>
    </source>
</evidence>
<name>A0A0G1S6R4_9BACT</name>
<dbReference type="AlphaFoldDB" id="A0A0G1S6R4"/>
<sequence>MGASTESGRSYTSYSNSRSPSPEEYAEMLRSVSEQKTKENKRDRIIVAVGIIAGMIVSQLAKYIFKSEVGRS</sequence>
<keyword evidence="2" id="KW-1133">Transmembrane helix</keyword>
<evidence type="ECO:0000256" key="2">
    <source>
        <dbReference type="SAM" id="Phobius"/>
    </source>
</evidence>
<reference evidence="3 4" key="1">
    <citation type="journal article" date="2015" name="Nature">
        <title>rRNA introns, odd ribosomes, and small enigmatic genomes across a large radiation of phyla.</title>
        <authorList>
            <person name="Brown C.T."/>
            <person name="Hug L.A."/>
            <person name="Thomas B.C."/>
            <person name="Sharon I."/>
            <person name="Castelle C.J."/>
            <person name="Singh A."/>
            <person name="Wilkins M.J."/>
            <person name="Williams K.H."/>
            <person name="Banfield J.F."/>
        </authorList>
    </citation>
    <scope>NUCLEOTIDE SEQUENCE [LARGE SCALE GENOMIC DNA]</scope>
</reference>
<organism evidence="3 4">
    <name type="scientific">Candidatus Amesbacteria bacterium GW2011_GWC1_47_15</name>
    <dbReference type="NCBI Taxonomy" id="1618364"/>
    <lineage>
        <taxon>Bacteria</taxon>
        <taxon>Candidatus Amesiibacteriota</taxon>
    </lineage>
</organism>
<feature type="transmembrane region" description="Helical" evidence="2">
    <location>
        <begin position="45"/>
        <end position="65"/>
    </location>
</feature>
<proteinExistence type="predicted"/>
<feature type="region of interest" description="Disordered" evidence="1">
    <location>
        <begin position="1"/>
        <end position="40"/>
    </location>
</feature>